<name>A0A1D8TNY0_9CYAN</name>
<dbReference type="InterPro" id="IPR046180">
    <property type="entry name" value="DUF6208"/>
</dbReference>
<protein>
    <submittedName>
        <fullName evidence="1">Uncharacterized protein</fullName>
    </submittedName>
</protein>
<gene>
    <name evidence="1" type="ORF">BJP34_07655</name>
</gene>
<proteinExistence type="predicted"/>
<evidence type="ECO:0000313" key="1">
    <source>
        <dbReference type="EMBL" id="AOW99349.1"/>
    </source>
</evidence>
<evidence type="ECO:0000313" key="2">
    <source>
        <dbReference type="Proteomes" id="UP000177870"/>
    </source>
</evidence>
<sequence length="328" mass="38136">MPLASCLLPAPYSLFPPLYKQMTNLELFWEIPLSILSFIFSRILRFVMQTIGGYFTSKKNTKNLQWQMVSAQFLKKPIKLIWAMSRARWNLHAIISLVGPIEVKEVISFDASAAKQSAKSWTLVVYSLPDFETITNISSLTVSGDNQWESVSLKPGKYLLGLRYYHWSETVEQPTVKADGVKVVDAKQINAPTDINSFYRDLIKRKNLLHVWLNYYVFNLLRFKQWLPQAFVKKVFLPVPNPETKFYYGAFKKGESIQFKLAPSLLTTHDIYYSLYSRECFALDWYKITEAEHRTSASDQKSIYIVRIHPKFERNALFENSWVKIAVV</sequence>
<reference evidence="2" key="1">
    <citation type="submission" date="2016-10" db="EMBL/GenBank/DDBJ databases">
        <title>Comparative genomics uncovers the prolific and rare metabolic potential of the cyanobacterial genus Moorea.</title>
        <authorList>
            <person name="Leao T."/>
            <person name="Castelao G."/>
            <person name="Korobeynikov A."/>
            <person name="Monroe E.A."/>
            <person name="Podell S."/>
            <person name="Glukhov E."/>
            <person name="Allen E."/>
            <person name="Gerwick W.H."/>
            <person name="Gerwick L."/>
        </authorList>
    </citation>
    <scope>NUCLEOTIDE SEQUENCE [LARGE SCALE GENOMIC DNA]</scope>
    <source>
        <strain evidence="2">PAL-8-15-08-1</strain>
    </source>
</reference>
<dbReference type="KEGG" id="mpro:BJP34_07655"/>
<dbReference type="STRING" id="1458985.BJP34_07655"/>
<accession>A0A1D8TNY0</accession>
<dbReference type="Proteomes" id="UP000177870">
    <property type="component" value="Chromosome"/>
</dbReference>
<organism evidence="1 2">
    <name type="scientific">Moorena producens PAL-8-15-08-1</name>
    <dbReference type="NCBI Taxonomy" id="1458985"/>
    <lineage>
        <taxon>Bacteria</taxon>
        <taxon>Bacillati</taxon>
        <taxon>Cyanobacteriota</taxon>
        <taxon>Cyanophyceae</taxon>
        <taxon>Coleofasciculales</taxon>
        <taxon>Coleofasciculaceae</taxon>
        <taxon>Moorena</taxon>
    </lineage>
</organism>
<dbReference type="AlphaFoldDB" id="A0A1D8TNY0"/>
<dbReference type="Pfam" id="PF19713">
    <property type="entry name" value="DUF6208"/>
    <property type="match status" value="1"/>
</dbReference>
<dbReference type="EMBL" id="CP017599">
    <property type="protein sequence ID" value="AOW99349.1"/>
    <property type="molecule type" value="Genomic_DNA"/>
</dbReference>